<proteinExistence type="inferred from homology"/>
<organism evidence="5 6">
    <name type="scientific">Tumebacillus algifaecis</name>
    <dbReference type="NCBI Taxonomy" id="1214604"/>
    <lineage>
        <taxon>Bacteria</taxon>
        <taxon>Bacillati</taxon>
        <taxon>Bacillota</taxon>
        <taxon>Bacilli</taxon>
        <taxon>Bacillales</taxon>
        <taxon>Alicyclobacillaceae</taxon>
        <taxon>Tumebacillus</taxon>
    </lineage>
</organism>
<dbReference type="InterPro" id="IPR051429">
    <property type="entry name" value="Encapsulin_nc"/>
</dbReference>
<comment type="similarity">
    <text evidence="2">Belongs to the encapsulin family. Family 1 subfamily.</text>
</comment>
<dbReference type="PANTHER" id="PTHR37165:SF1">
    <property type="entry name" value="TYPE 1 ENCAPSULIN SHELL PROTEIN"/>
    <property type="match status" value="1"/>
</dbReference>
<evidence type="ECO:0000313" key="6">
    <source>
        <dbReference type="Proteomes" id="UP000214688"/>
    </source>
</evidence>
<evidence type="ECO:0000256" key="1">
    <source>
        <dbReference type="ARBA" id="ARBA00033738"/>
    </source>
</evidence>
<dbReference type="NCBIfam" id="NF041155">
    <property type="entry name" value="encap_f1"/>
    <property type="match status" value="1"/>
</dbReference>
<dbReference type="Gene3D" id="3.30.2400.30">
    <property type="match status" value="1"/>
</dbReference>
<keyword evidence="3" id="KW-1284">Encapsulin nanocompartment</keyword>
<accession>A0A223D693</accession>
<dbReference type="EMBL" id="CP022657">
    <property type="protein sequence ID" value="ASS77091.1"/>
    <property type="molecule type" value="Genomic_DNA"/>
</dbReference>
<evidence type="ECO:0000256" key="3">
    <source>
        <dbReference type="ARBA" id="ARBA00033787"/>
    </source>
</evidence>
<evidence type="ECO:0000256" key="4">
    <source>
        <dbReference type="ARBA" id="ARBA00050023"/>
    </source>
</evidence>
<dbReference type="OrthoDB" id="2922at2"/>
<comment type="subcellular location">
    <subcellularLocation>
        <location evidence="1">Encapsulin nanocompartment</location>
    </subcellularLocation>
</comment>
<dbReference type="PANTHER" id="PTHR37165">
    <property type="entry name" value="PEPTIDASE U56 FAMILY"/>
    <property type="match status" value="1"/>
</dbReference>
<evidence type="ECO:0000256" key="2">
    <source>
        <dbReference type="ARBA" id="ARBA00033743"/>
    </source>
</evidence>
<dbReference type="InterPro" id="IPR007544">
    <property type="entry name" value="ENCAP"/>
</dbReference>
<sequence length="280" mass="31242">MARAIDNDMPLRGDDEERLLHELIQAARRQLVGRRFIEIYGPLGAGVQGVPAESYEQQAELAEVDQLGEEENEAFGTGVRRQLTIPILYKDFILHWRDIELARQLETQIDFSAGAGAAAVVAAKEDDLIFNGNQALDIEGLVNARGRLTHLIEDWAEHGRPYADVVQMTTKLVEAGQYGPYAMVVHPVLYAKMLRVHQGTNVLEIEHIRELVTAGVFQSPVLQENSGLLVSVGRQNFDLAISEDLNVSYLGAERMNHPFRVYECLVPRIKRPSAICAFAL</sequence>
<dbReference type="Proteomes" id="UP000214688">
    <property type="component" value="Chromosome"/>
</dbReference>
<dbReference type="Gene3D" id="3.30.2320.10">
    <property type="entry name" value="hypothetical protein PF0899 domain"/>
    <property type="match status" value="1"/>
</dbReference>
<keyword evidence="6" id="KW-1185">Reference proteome</keyword>
<dbReference type="AlphaFoldDB" id="A0A223D693"/>
<dbReference type="KEGG" id="tab:CIG75_02905"/>
<dbReference type="Pfam" id="PF04454">
    <property type="entry name" value="Linocin_M18"/>
    <property type="match status" value="1"/>
</dbReference>
<protein>
    <recommendedName>
        <fullName evidence="4">Type 1 encapsulin shell protein</fullName>
    </recommendedName>
</protein>
<dbReference type="GO" id="GO:0140737">
    <property type="term" value="C:encapsulin nanocompartment"/>
    <property type="evidence" value="ECO:0007669"/>
    <property type="project" value="UniProtKB-SubCell"/>
</dbReference>
<reference evidence="5 6" key="1">
    <citation type="journal article" date="2015" name="Int. J. Syst. Evol. Microbiol.">
        <title>Tumebacillus algifaecis sp. nov., isolated from decomposing algal scum.</title>
        <authorList>
            <person name="Wu Y.F."/>
            <person name="Zhang B."/>
            <person name="Xing P."/>
            <person name="Wu Q.L."/>
            <person name="Liu S.J."/>
        </authorList>
    </citation>
    <scope>NUCLEOTIDE SEQUENCE [LARGE SCALE GENOMIC DNA]</scope>
    <source>
        <strain evidence="5 6">THMBR28</strain>
    </source>
</reference>
<name>A0A223D693_9BACL</name>
<gene>
    <name evidence="5" type="ORF">CIG75_02905</name>
</gene>
<evidence type="ECO:0000313" key="5">
    <source>
        <dbReference type="EMBL" id="ASS77091.1"/>
    </source>
</evidence>